<keyword evidence="2" id="KW-1185">Reference proteome</keyword>
<sequence>MKIRALMKQFHTSKINLVSSPKWTNEKCNNDETLIADIYYDSGVDKIVFQKLYLETLKRYFSKVKGRLSEKKMLLSIREALRKRRYRYLPDGVAAEDVHGLKDVWTYATFVSGLLLPLEDVSIEKLLQQILDKTVIKWLIDKNVWDELIKFNDENIVSNNVLALKEFYGVTPEKKIKEVVSSIQTNVIKDGPGHNQLTNREIGKNCLDWLFRHAENEGQFAYKQGDKLIVNTPIAFVEYGKKSGFAWKSAQKGLIKLGLHKQNEEDGSPFCKVGDTNVMVIGCNTE</sequence>
<proteinExistence type="predicted"/>
<comment type="caution">
    <text evidence="1">The sequence shown here is derived from an EMBL/GenBank/DDBJ whole genome shotgun (WGS) entry which is preliminary data.</text>
</comment>
<name>A0ABV3MTS3_9GAMM</name>
<reference evidence="1 2" key="1">
    <citation type="submission" date="2024-06" db="EMBL/GenBank/DDBJ databases">
        <title>Aliikangiella maris sp. nov., sp. nov., a phycosphere bacterium isolated from seawater and ecosystem role in Phaeocystis globosa blooms.</title>
        <authorList>
            <person name="Li F."/>
        </authorList>
    </citation>
    <scope>NUCLEOTIDE SEQUENCE [LARGE SCALE GENOMIC DNA]</scope>
    <source>
        <strain evidence="1 2">GXAS 306</strain>
    </source>
</reference>
<gene>
    <name evidence="1" type="ORF">ABVT42_19095</name>
</gene>
<evidence type="ECO:0000313" key="2">
    <source>
        <dbReference type="Proteomes" id="UP001554427"/>
    </source>
</evidence>
<organism evidence="1 2">
    <name type="scientific">Aliikangiella maris</name>
    <dbReference type="NCBI Taxonomy" id="3162458"/>
    <lineage>
        <taxon>Bacteria</taxon>
        <taxon>Pseudomonadati</taxon>
        <taxon>Pseudomonadota</taxon>
        <taxon>Gammaproteobacteria</taxon>
        <taxon>Oceanospirillales</taxon>
        <taxon>Pleioneaceae</taxon>
        <taxon>Aliikangiella</taxon>
    </lineage>
</organism>
<evidence type="ECO:0000313" key="1">
    <source>
        <dbReference type="EMBL" id="MEW4367586.1"/>
    </source>
</evidence>
<accession>A0ABV3MTS3</accession>
<dbReference type="EMBL" id="JBFDAH010000030">
    <property type="protein sequence ID" value="MEW4367586.1"/>
    <property type="molecule type" value="Genomic_DNA"/>
</dbReference>
<protein>
    <submittedName>
        <fullName evidence="1">Uncharacterized protein</fullName>
    </submittedName>
</protein>
<dbReference type="Proteomes" id="UP001554427">
    <property type="component" value="Unassembled WGS sequence"/>
</dbReference>